<sequence>MSLTALSINAQVTTALALSQLQSNRTSYNLAIKLLNARVAKLRQLHALTTTRVTHSNTKTQAGQTLGGVGSLRTCETDGSLTADNQGNCSLETEALGEITAAKINLVAATQIKLLSENKIKIRGYKVIAAAKATAGSANTAKTTIHGFCAESGQLNSPSEATNVIAVALTLKIISQIPTDVPYFENNNEGECKKLKADANYREDSPETLAVSLCAVKKTSLPSTTEKHKIGAAALSNDDAILAILSEINSQGPRNLKQRKRKRPLYTSFSLKIQQPSKQK</sequence>
<protein>
    <submittedName>
        <fullName evidence="1">Variant surface glycoprotein 1125.2937</fullName>
    </submittedName>
</protein>
<evidence type="ECO:0000313" key="1">
    <source>
        <dbReference type="EMBL" id="APD74344.1"/>
    </source>
</evidence>
<accession>A0A1J0R961</accession>
<dbReference type="VEuPathDB" id="TriTrypDB:Tb427_000211900"/>
<organism evidence="1">
    <name type="scientific">Trypanosoma brucei</name>
    <dbReference type="NCBI Taxonomy" id="5691"/>
    <lineage>
        <taxon>Eukaryota</taxon>
        <taxon>Discoba</taxon>
        <taxon>Euglenozoa</taxon>
        <taxon>Kinetoplastea</taxon>
        <taxon>Metakinetoplastina</taxon>
        <taxon>Trypanosomatida</taxon>
        <taxon>Trypanosomatidae</taxon>
        <taxon>Trypanosoma</taxon>
    </lineage>
</organism>
<dbReference type="EMBL" id="KX700388">
    <property type="protein sequence ID" value="APD74344.1"/>
    <property type="molecule type" value="Genomic_DNA"/>
</dbReference>
<name>A0A1J0R961_9TRYP</name>
<proteinExistence type="predicted"/>
<reference evidence="1" key="1">
    <citation type="submission" date="2016-08" db="EMBL/GenBank/DDBJ databases">
        <title>VSG repertoire of Trypanosoma brucei EATRO 1125.</title>
        <authorList>
            <person name="Cross G.A."/>
        </authorList>
    </citation>
    <scope>NUCLEOTIDE SEQUENCE</scope>
    <source>
        <strain evidence="1">EATRO 1125</strain>
    </source>
</reference>
<dbReference type="AlphaFoldDB" id="A0A1J0R961"/>